<keyword evidence="4" id="KW-1185">Reference proteome</keyword>
<feature type="compositionally biased region" description="Polar residues" evidence="1">
    <location>
        <begin position="110"/>
        <end position="136"/>
    </location>
</feature>
<evidence type="ECO:0000313" key="4">
    <source>
        <dbReference type="Proteomes" id="UP000242791"/>
    </source>
</evidence>
<feature type="compositionally biased region" description="Basic residues" evidence="1">
    <location>
        <begin position="203"/>
        <end position="224"/>
    </location>
</feature>
<feature type="region of interest" description="Disordered" evidence="1">
    <location>
        <begin position="783"/>
        <end position="814"/>
    </location>
</feature>
<feature type="region of interest" description="Disordered" evidence="1">
    <location>
        <begin position="1"/>
        <end position="178"/>
    </location>
</feature>
<feature type="compositionally biased region" description="Basic and acidic residues" evidence="1">
    <location>
        <begin position="166"/>
        <end position="178"/>
    </location>
</feature>
<dbReference type="STRING" id="1658174.A0A1J9RLJ5"/>
<feature type="region of interest" description="Disordered" evidence="1">
    <location>
        <begin position="405"/>
        <end position="424"/>
    </location>
</feature>
<dbReference type="AlphaFoldDB" id="A0A1J9RLJ5"/>
<protein>
    <submittedName>
        <fullName evidence="3">Uncharacterized protein</fullName>
    </submittedName>
</protein>
<reference evidence="3 4" key="1">
    <citation type="submission" date="2015-08" db="EMBL/GenBank/DDBJ databases">
        <title>Emmonsia species relationships and genome sequence.</title>
        <authorList>
            <person name="Cuomo C.A."/>
            <person name="Schwartz I.S."/>
            <person name="Kenyon C."/>
            <person name="De Hoog G.S."/>
            <person name="Govender N.P."/>
            <person name="Botha A."/>
            <person name="Moreno L."/>
            <person name="De Vries M."/>
            <person name="Munoz J.F."/>
            <person name="Stielow J.B."/>
        </authorList>
    </citation>
    <scope>NUCLEOTIDE SEQUENCE [LARGE SCALE GENOMIC DNA]</scope>
    <source>
        <strain evidence="3 4">EI222</strain>
    </source>
</reference>
<comment type="caution">
    <text evidence="3">The sequence shown here is derived from an EMBL/GenBank/DDBJ whole genome shotgun (WGS) entry which is preliminary data.</text>
</comment>
<evidence type="ECO:0000313" key="3">
    <source>
        <dbReference type="EMBL" id="OJD28469.1"/>
    </source>
</evidence>
<evidence type="ECO:0000256" key="1">
    <source>
        <dbReference type="SAM" id="MobiDB-lite"/>
    </source>
</evidence>
<keyword evidence="2" id="KW-1133">Transmembrane helix</keyword>
<evidence type="ECO:0000256" key="2">
    <source>
        <dbReference type="SAM" id="Phobius"/>
    </source>
</evidence>
<keyword evidence="2" id="KW-0812">Transmembrane</keyword>
<feature type="compositionally biased region" description="Basic and acidic residues" evidence="1">
    <location>
        <begin position="794"/>
        <end position="807"/>
    </location>
</feature>
<name>A0A1J9RLJ5_9EURO</name>
<feature type="transmembrane region" description="Helical" evidence="2">
    <location>
        <begin position="893"/>
        <end position="921"/>
    </location>
</feature>
<feature type="compositionally biased region" description="Basic and acidic residues" evidence="1">
    <location>
        <begin position="22"/>
        <end position="34"/>
    </location>
</feature>
<feature type="region of interest" description="Disordered" evidence="1">
    <location>
        <begin position="196"/>
        <end position="259"/>
    </location>
</feature>
<feature type="compositionally biased region" description="Low complexity" evidence="1">
    <location>
        <begin position="244"/>
        <end position="254"/>
    </location>
</feature>
<feature type="compositionally biased region" description="Polar residues" evidence="1">
    <location>
        <begin position="308"/>
        <end position="326"/>
    </location>
</feature>
<sequence>MPRIVSGNQSSSIASTKPTLLNRREDGVRRKDQRSSSWSAWIPPPLLGQPDNKSFRVRSSSLGRRVSPDIAPTSGRKALAERRGGFQKWGKRKDKKSVTFEEDVGVNPQDCDSASGTVRRQKPSTVGSVSGIFSGTTRDEERNRAPDPVSRLDFANRSSPVPGSWVERHAPSQEGIHHEGADRECWLNLRRQIEESAKLQGERHKRQAAKSGKKEKTNRKHHRTVSRDDQLIARGANPRTGVVSPSIMSGGSDSSFRDSQEENATFQRWRLKGNEWISLDRNEKSPFPSQSGNEIAQTEFPGFHTSKTKSVASNTSAPPTECAPNSINQEDKFVVNMPSAREPSPLTMTAQQIVDFQKTLERVHREGEQMLDPDTLPTPRSVTPTGISTPPRRLTKNIKEKILGRKRGAKSPSPSIAVTEPPSQGYVHGYVHGTKTTSNKPVPDIKVTSCSNDPKYDKLCNEDMCRVQPASHAHACGVNGGPFLGQSGGHGEKCTQISWPPTAPCLHCLSPQSMNARKFLTPKEIFHKGLINRTAGEEELTDRSQVYYPLTMAQMLHGDQNLSGLLRRSPGGYMKGASLAEDPVLDGSQPHKLAEQENLSTIITTTAPTSTSTTSMTLPLPTDQRPLNQDINPDTNSNANSSTTHGKASLCHSGACCSHQQCPCLSEASGNSVLTLDGRVEQNTNHGIREIPLDLSRNMHGNTHISGLNDSINSPFTEYCSPYIQNGYFNTSKKIHSAQRTVVITGSGPSSKYVNMIPFMNKAAVFQGDAVKRVVKSHSGSINSSISRHFRPNTKTDDGRDMEDQKNDNLLGNQNHSTPAVQFLHYIVRGRHTINFLRLIAAQFLTMALHCLRVTFNFCDCCHKFSKTGVLPRAPRNFNDAVILVLDTGRTCIYFAVMVVACTLLARGLGFLATVASWLVWTLKLLTLA</sequence>
<feature type="compositionally biased region" description="Polar residues" evidence="1">
    <location>
        <begin position="1"/>
        <end position="19"/>
    </location>
</feature>
<dbReference type="OrthoDB" id="5415055at2759"/>
<dbReference type="Proteomes" id="UP000242791">
    <property type="component" value="Unassembled WGS sequence"/>
</dbReference>
<accession>A0A1J9RLJ5</accession>
<dbReference type="EMBL" id="LGTZ01000007">
    <property type="protein sequence ID" value="OJD28469.1"/>
    <property type="molecule type" value="Genomic_DNA"/>
</dbReference>
<feature type="region of interest" description="Disordered" evidence="1">
    <location>
        <begin position="370"/>
        <end position="392"/>
    </location>
</feature>
<dbReference type="VEuPathDB" id="FungiDB:ACJ73_00130"/>
<organism evidence="3 4">
    <name type="scientific">Blastomyces percursus</name>
    <dbReference type="NCBI Taxonomy" id="1658174"/>
    <lineage>
        <taxon>Eukaryota</taxon>
        <taxon>Fungi</taxon>
        <taxon>Dikarya</taxon>
        <taxon>Ascomycota</taxon>
        <taxon>Pezizomycotina</taxon>
        <taxon>Eurotiomycetes</taxon>
        <taxon>Eurotiomycetidae</taxon>
        <taxon>Onygenales</taxon>
        <taxon>Ajellomycetaceae</taxon>
        <taxon>Blastomyces</taxon>
    </lineage>
</organism>
<feature type="compositionally biased region" description="Polar residues" evidence="1">
    <location>
        <begin position="378"/>
        <end position="388"/>
    </location>
</feature>
<proteinExistence type="predicted"/>
<keyword evidence="2" id="KW-0472">Membrane</keyword>
<feature type="region of interest" description="Disordered" evidence="1">
    <location>
        <begin position="307"/>
        <end position="326"/>
    </location>
</feature>
<gene>
    <name evidence="3" type="ORF">ACJ73_00130</name>
</gene>